<keyword evidence="2" id="KW-1185">Reference proteome</keyword>
<reference evidence="1 2" key="1">
    <citation type="submission" date="2018-03" db="EMBL/GenBank/DDBJ databases">
        <title>The draft genome of Sphingosinicella sp. GL-C-18.</title>
        <authorList>
            <person name="Liu L."/>
            <person name="Li L."/>
            <person name="Liang L."/>
            <person name="Zhang X."/>
            <person name="Wang T."/>
        </authorList>
    </citation>
    <scope>NUCLEOTIDE SEQUENCE [LARGE SCALE GENOMIC DNA]</scope>
    <source>
        <strain evidence="1 2">GL-C-18</strain>
    </source>
</reference>
<dbReference type="OrthoDB" id="5402191at2"/>
<sequence>MDCAVAGAETFAPDCSVERRMTSDGLALTVRGPDGGFHRLLVTRDGRGVVAADGAVPAQVTPVAANRIEVAIAGDRYRLPATVKQ</sequence>
<protein>
    <submittedName>
        <fullName evidence="1">Uncharacterized protein</fullName>
    </submittedName>
</protein>
<dbReference type="EMBL" id="PXYI01000004">
    <property type="protein sequence ID" value="PSJ39954.1"/>
    <property type="molecule type" value="Genomic_DNA"/>
</dbReference>
<accession>A0A2P7QPS8</accession>
<evidence type="ECO:0000313" key="1">
    <source>
        <dbReference type="EMBL" id="PSJ39954.1"/>
    </source>
</evidence>
<organism evidence="1 2">
    <name type="scientific">Allosphingosinicella deserti</name>
    <dbReference type="NCBI Taxonomy" id="2116704"/>
    <lineage>
        <taxon>Bacteria</taxon>
        <taxon>Pseudomonadati</taxon>
        <taxon>Pseudomonadota</taxon>
        <taxon>Alphaproteobacteria</taxon>
        <taxon>Sphingomonadales</taxon>
        <taxon>Sphingomonadaceae</taxon>
        <taxon>Allosphingosinicella</taxon>
    </lineage>
</organism>
<proteinExistence type="predicted"/>
<dbReference type="AlphaFoldDB" id="A0A2P7QPS8"/>
<comment type="caution">
    <text evidence="1">The sequence shown here is derived from an EMBL/GenBank/DDBJ whole genome shotgun (WGS) entry which is preliminary data.</text>
</comment>
<evidence type="ECO:0000313" key="2">
    <source>
        <dbReference type="Proteomes" id="UP000241167"/>
    </source>
</evidence>
<gene>
    <name evidence="1" type="ORF">C7I55_12205</name>
</gene>
<dbReference type="Proteomes" id="UP000241167">
    <property type="component" value="Unassembled WGS sequence"/>
</dbReference>
<name>A0A2P7QPS8_9SPHN</name>